<evidence type="ECO:0000313" key="2">
    <source>
        <dbReference type="Proteomes" id="UP000005239"/>
    </source>
</evidence>
<organism evidence="1 2">
    <name type="scientific">Pristionchus pacificus</name>
    <name type="common">Parasitic nematode worm</name>
    <dbReference type="NCBI Taxonomy" id="54126"/>
    <lineage>
        <taxon>Eukaryota</taxon>
        <taxon>Metazoa</taxon>
        <taxon>Ecdysozoa</taxon>
        <taxon>Nematoda</taxon>
        <taxon>Chromadorea</taxon>
        <taxon>Rhabditida</taxon>
        <taxon>Rhabditina</taxon>
        <taxon>Diplogasteromorpha</taxon>
        <taxon>Diplogasteroidea</taxon>
        <taxon>Neodiplogasteridae</taxon>
        <taxon>Pristionchus</taxon>
    </lineage>
</organism>
<reference evidence="1" key="2">
    <citation type="submission" date="2022-06" db="UniProtKB">
        <authorList>
            <consortium name="EnsemblMetazoa"/>
        </authorList>
    </citation>
    <scope>IDENTIFICATION</scope>
    <source>
        <strain evidence="1">PS312</strain>
    </source>
</reference>
<dbReference type="PANTHER" id="PTHR47521">
    <property type="entry name" value="SERPENTINE RECEPTOR, CLASS E (EPSILON)-RELATED"/>
    <property type="match status" value="1"/>
</dbReference>
<gene>
    <name evidence="1" type="primary">WBGene00101950</name>
</gene>
<dbReference type="EnsemblMetazoa" id="PPA12396.1">
    <property type="protein sequence ID" value="PPA12396.1"/>
    <property type="gene ID" value="WBGene00101950"/>
</dbReference>
<protein>
    <submittedName>
        <fullName evidence="1">Uncharacterized protein</fullName>
    </submittedName>
</protein>
<accession>A0A8R1YHQ9</accession>
<dbReference type="AlphaFoldDB" id="A0A2A6C5A5"/>
<dbReference type="Proteomes" id="UP000005239">
    <property type="component" value="Unassembled WGS sequence"/>
</dbReference>
<reference evidence="2" key="1">
    <citation type="journal article" date="2008" name="Nat. Genet.">
        <title>The Pristionchus pacificus genome provides a unique perspective on nematode lifestyle and parasitism.</title>
        <authorList>
            <person name="Dieterich C."/>
            <person name="Clifton S.W."/>
            <person name="Schuster L.N."/>
            <person name="Chinwalla A."/>
            <person name="Delehaunty K."/>
            <person name="Dinkelacker I."/>
            <person name="Fulton L."/>
            <person name="Fulton R."/>
            <person name="Godfrey J."/>
            <person name="Minx P."/>
            <person name="Mitreva M."/>
            <person name="Roeseler W."/>
            <person name="Tian H."/>
            <person name="Witte H."/>
            <person name="Yang S.P."/>
            <person name="Wilson R.K."/>
            <person name="Sommer R.J."/>
        </authorList>
    </citation>
    <scope>NUCLEOTIDE SEQUENCE [LARGE SCALE GENOMIC DNA]</scope>
    <source>
        <strain evidence="2">PS312</strain>
    </source>
</reference>
<sequence>MLYYDWISCTRWILELSLLLTGNVFIFIAGIRIAFDSVLHYNFRVIFITLFTRTILLLFERAVVIFARAFIYGQASLPFQIFISVEQVFVISQMGFSLLAISIERVIAILDTNYEHRCRELHYRIIIPIVLYAPSTMLTLSYFLAGSIGQMNTVIIPLSYIASGITASSVLFISKSRIKKRHVRGLLLAQKFASVESIRAMGLVIPTVVNDVISFFILIGLSLYSTYCTPYTLGEDPTKLSHAYDMLAAYKSAFIPCFLFYKYREISKKNEHENSVEEKRRSFEKQTQIMLMYDWISCSLWILEILLWLVGCLCAFPAIYFLCTDYVIHFNFRAIFITLFVRNFLGAADRTTVIVSRAFFYGESRLPYQAIISGSMLFHMSQVGVTYTAISCERLFSITDPNYEHRCKSLLNKIILVIAIFAPASILIILYIVNGSSLSGGLESYFVYASYGIAGIPNVNVIQSSQVAYRISKRKLRQRHVLRLQLNQKFASAENIRAMHLFIPCVTNEIICFLILLSAYKSSFAPCFLFFKYSRMRKEAQKGPYSQRKRSASSHIDSHFKELHSYWK</sequence>
<accession>A0A2A6C5A5</accession>
<dbReference type="PANTHER" id="PTHR47521:SF7">
    <property type="entry name" value="SERPENTINE RECEPTOR CLASS EPSILON-6"/>
    <property type="match status" value="1"/>
</dbReference>
<dbReference type="InterPro" id="IPR052860">
    <property type="entry name" value="NRL-GPCR1"/>
</dbReference>
<keyword evidence="2" id="KW-1185">Reference proteome</keyword>
<name>A0A2A6C5A5_PRIPA</name>
<evidence type="ECO:0000313" key="1">
    <source>
        <dbReference type="EnsemblMetazoa" id="PPA12396.1"/>
    </source>
</evidence>
<dbReference type="OrthoDB" id="5836625at2759"/>
<proteinExistence type="predicted"/>